<sequence>MLFSKPLTAGLVLVALSTISHARAIDKDLCLYEPNDAACAERPTLHVSDGSLSKRAPPRGPGRAGDDSGDGTGAQTGNQQSGGNQNGRQDGDTAQTGNQGAGGTPGAAGPANAGQRAGGLPPAHPAYADLPANYQPRPNGVPGKDTLPNQIPNFNGLSTSADDAIRRVSMQRHINWDIQSSVTFIEPNYLLWVGDIARGARHEFKLGFNNNNREGVNVNYRGRLVDAEDVYSNHARGDEMIPIPDGRIPENWQAILQSYGIAQRAAQNDRTVRVLVEGKNGVYSRDRLLQEGSIFYNIELWIITSPPSRVPNVMVYRADAPNEAGVEIWRQGMPPMGRRPDFIAGTSPDFQRTHVSPEPIDLNDAIVSRTIGVGRGSLRASSRK</sequence>
<keyword evidence="2" id="KW-0732">Signal</keyword>
<evidence type="ECO:0000256" key="2">
    <source>
        <dbReference type="SAM" id="SignalP"/>
    </source>
</evidence>
<keyword evidence="4" id="KW-1185">Reference proteome</keyword>
<feature type="chain" id="PRO_5025681840" evidence="2">
    <location>
        <begin position="23"/>
        <end position="384"/>
    </location>
</feature>
<evidence type="ECO:0000256" key="1">
    <source>
        <dbReference type="SAM" id="MobiDB-lite"/>
    </source>
</evidence>
<proteinExistence type="predicted"/>
<feature type="compositionally biased region" description="Low complexity" evidence="1">
    <location>
        <begin position="107"/>
        <end position="119"/>
    </location>
</feature>
<protein>
    <submittedName>
        <fullName evidence="3">Uncharacterized protein</fullName>
    </submittedName>
</protein>
<gene>
    <name evidence="3" type="ORF">CC80DRAFT_497281</name>
</gene>
<accession>A0A6A5TBQ7</accession>
<organism evidence="3 4">
    <name type="scientific">Byssothecium circinans</name>
    <dbReference type="NCBI Taxonomy" id="147558"/>
    <lineage>
        <taxon>Eukaryota</taxon>
        <taxon>Fungi</taxon>
        <taxon>Dikarya</taxon>
        <taxon>Ascomycota</taxon>
        <taxon>Pezizomycotina</taxon>
        <taxon>Dothideomycetes</taxon>
        <taxon>Pleosporomycetidae</taxon>
        <taxon>Pleosporales</taxon>
        <taxon>Massarineae</taxon>
        <taxon>Massarinaceae</taxon>
        <taxon>Byssothecium</taxon>
    </lineage>
</organism>
<dbReference type="AlphaFoldDB" id="A0A6A5TBQ7"/>
<dbReference type="OrthoDB" id="10417689at2759"/>
<feature type="compositionally biased region" description="Low complexity" evidence="1">
    <location>
        <begin position="73"/>
        <end position="98"/>
    </location>
</feature>
<evidence type="ECO:0000313" key="3">
    <source>
        <dbReference type="EMBL" id="KAF1949710.1"/>
    </source>
</evidence>
<feature type="region of interest" description="Disordered" evidence="1">
    <location>
        <begin position="48"/>
        <end position="155"/>
    </location>
</feature>
<reference evidence="3" key="1">
    <citation type="journal article" date="2020" name="Stud. Mycol.">
        <title>101 Dothideomycetes genomes: a test case for predicting lifestyles and emergence of pathogens.</title>
        <authorList>
            <person name="Haridas S."/>
            <person name="Albert R."/>
            <person name="Binder M."/>
            <person name="Bloem J."/>
            <person name="Labutti K."/>
            <person name="Salamov A."/>
            <person name="Andreopoulos B."/>
            <person name="Baker S."/>
            <person name="Barry K."/>
            <person name="Bills G."/>
            <person name="Bluhm B."/>
            <person name="Cannon C."/>
            <person name="Castanera R."/>
            <person name="Culley D."/>
            <person name="Daum C."/>
            <person name="Ezra D."/>
            <person name="Gonzalez J."/>
            <person name="Henrissat B."/>
            <person name="Kuo A."/>
            <person name="Liang C."/>
            <person name="Lipzen A."/>
            <person name="Lutzoni F."/>
            <person name="Magnuson J."/>
            <person name="Mondo S."/>
            <person name="Nolan M."/>
            <person name="Ohm R."/>
            <person name="Pangilinan J."/>
            <person name="Park H.-J."/>
            <person name="Ramirez L."/>
            <person name="Alfaro M."/>
            <person name="Sun H."/>
            <person name="Tritt A."/>
            <person name="Yoshinaga Y."/>
            <person name="Zwiers L.-H."/>
            <person name="Turgeon B."/>
            <person name="Goodwin S."/>
            <person name="Spatafora J."/>
            <person name="Crous P."/>
            <person name="Grigoriev I."/>
        </authorList>
    </citation>
    <scope>NUCLEOTIDE SEQUENCE</scope>
    <source>
        <strain evidence="3">CBS 675.92</strain>
    </source>
</reference>
<dbReference type="EMBL" id="ML977033">
    <property type="protein sequence ID" value="KAF1949710.1"/>
    <property type="molecule type" value="Genomic_DNA"/>
</dbReference>
<name>A0A6A5TBQ7_9PLEO</name>
<feature type="signal peptide" evidence="2">
    <location>
        <begin position="1"/>
        <end position="22"/>
    </location>
</feature>
<dbReference type="Proteomes" id="UP000800035">
    <property type="component" value="Unassembled WGS sequence"/>
</dbReference>
<evidence type="ECO:0000313" key="4">
    <source>
        <dbReference type="Proteomes" id="UP000800035"/>
    </source>
</evidence>